<feature type="domain" description="Thioredoxin-like fold" evidence="8">
    <location>
        <begin position="84"/>
        <end position="243"/>
    </location>
</feature>
<proteinExistence type="inferred from homology"/>
<dbReference type="Proteomes" id="UP000694257">
    <property type="component" value="Chromosome"/>
</dbReference>
<dbReference type="Pfam" id="PF13462">
    <property type="entry name" value="Thioredoxin_4"/>
    <property type="match status" value="1"/>
</dbReference>
<dbReference type="InterPro" id="IPR012336">
    <property type="entry name" value="Thioredoxin-like_fold"/>
</dbReference>
<keyword evidence="4" id="KW-1015">Disulfide bond</keyword>
<keyword evidence="7" id="KW-1133">Transmembrane helix</keyword>
<evidence type="ECO:0000256" key="4">
    <source>
        <dbReference type="ARBA" id="ARBA00023157"/>
    </source>
</evidence>
<evidence type="ECO:0000256" key="2">
    <source>
        <dbReference type="ARBA" id="ARBA00022729"/>
    </source>
</evidence>
<evidence type="ECO:0000256" key="5">
    <source>
        <dbReference type="ARBA" id="ARBA00023284"/>
    </source>
</evidence>
<name>A0ABX8RZ39_NOCIO</name>
<dbReference type="PANTHER" id="PTHR13887">
    <property type="entry name" value="GLUTATHIONE S-TRANSFERASE KAPPA"/>
    <property type="match status" value="1"/>
</dbReference>
<keyword evidence="3" id="KW-0560">Oxidoreductase</keyword>
<protein>
    <submittedName>
        <fullName evidence="9">DsbA family protein</fullName>
    </submittedName>
</protein>
<evidence type="ECO:0000259" key="8">
    <source>
        <dbReference type="Pfam" id="PF13462"/>
    </source>
</evidence>
<dbReference type="EMBL" id="CP078145">
    <property type="protein sequence ID" value="QXN94923.1"/>
    <property type="molecule type" value="Genomic_DNA"/>
</dbReference>
<accession>A0ABX8RZ39</accession>
<keyword evidence="10" id="KW-1185">Reference proteome</keyword>
<feature type="transmembrane region" description="Helical" evidence="7">
    <location>
        <begin position="29"/>
        <end position="52"/>
    </location>
</feature>
<feature type="region of interest" description="Disordered" evidence="6">
    <location>
        <begin position="1"/>
        <end position="21"/>
    </location>
</feature>
<evidence type="ECO:0000313" key="9">
    <source>
        <dbReference type="EMBL" id="QXN94923.1"/>
    </source>
</evidence>
<reference evidence="9 10" key="1">
    <citation type="submission" date="2021-07" db="EMBL/GenBank/DDBJ databases">
        <title>Whole Genome Sequence of Nocardia Iowensis.</title>
        <authorList>
            <person name="Lamm A."/>
            <person name="Collins-Fairclough A.M."/>
            <person name="Bunk B."/>
            <person name="Sproer C."/>
        </authorList>
    </citation>
    <scope>NUCLEOTIDE SEQUENCE [LARGE SCALE GENOMIC DNA]</scope>
    <source>
        <strain evidence="9 10">NRRL 5646</strain>
    </source>
</reference>
<gene>
    <name evidence="9" type="ORF">KV110_18865</name>
</gene>
<evidence type="ECO:0000256" key="3">
    <source>
        <dbReference type="ARBA" id="ARBA00023002"/>
    </source>
</evidence>
<organism evidence="9 10">
    <name type="scientific">Nocardia iowensis</name>
    <dbReference type="NCBI Taxonomy" id="204891"/>
    <lineage>
        <taxon>Bacteria</taxon>
        <taxon>Bacillati</taxon>
        <taxon>Actinomycetota</taxon>
        <taxon>Actinomycetes</taxon>
        <taxon>Mycobacteriales</taxon>
        <taxon>Nocardiaceae</taxon>
        <taxon>Nocardia</taxon>
    </lineage>
</organism>
<evidence type="ECO:0000256" key="1">
    <source>
        <dbReference type="ARBA" id="ARBA00005791"/>
    </source>
</evidence>
<keyword evidence="5" id="KW-0676">Redox-active center</keyword>
<keyword evidence="2" id="KW-0732">Signal</keyword>
<comment type="similarity">
    <text evidence="1">Belongs to the thioredoxin family. DsbA subfamily.</text>
</comment>
<keyword evidence="7" id="KW-0472">Membrane</keyword>
<feature type="compositionally biased region" description="Polar residues" evidence="6">
    <location>
        <begin position="1"/>
        <end position="16"/>
    </location>
</feature>
<evidence type="ECO:0000313" key="10">
    <source>
        <dbReference type="Proteomes" id="UP000694257"/>
    </source>
</evidence>
<sequence length="260" mass="27102">MGEHTVNTTQGGWSTPPQDPERAAHNRKVLIALVAGALLFVAVSAISVGIVAQDLSKDVVGTATAAQHTSQLPSVPAGVTDSGAVRTGDPGAQVVVRVVADLQCPACQGFEQANAKVLEDAAATGAAIIEYNVISFLDRASTTQYSSRAGNASYCVGEADPSKYQAWFAMMFDQQPAEGGDGLTDGRLIEIANEAGYTDPAVAQCITDRKYDGYLRAKTQEIIASGIRSTPSVFVNGEQVADAEQLFAKDGLAPLITAAR</sequence>
<evidence type="ECO:0000256" key="7">
    <source>
        <dbReference type="SAM" id="Phobius"/>
    </source>
</evidence>
<dbReference type="PANTHER" id="PTHR13887:SF14">
    <property type="entry name" value="DISULFIDE BOND FORMATION PROTEIN D"/>
    <property type="match status" value="1"/>
</dbReference>
<evidence type="ECO:0000256" key="6">
    <source>
        <dbReference type="SAM" id="MobiDB-lite"/>
    </source>
</evidence>
<keyword evidence="7" id="KW-0812">Transmembrane</keyword>